<dbReference type="RefSeq" id="XP_018226550.1">
    <property type="nucleotide sequence ID" value="XM_018369900.1"/>
</dbReference>
<dbReference type="GO" id="GO:0009272">
    <property type="term" value="P:fungal-type cell wall biogenesis"/>
    <property type="evidence" value="ECO:0007669"/>
    <property type="project" value="TreeGrafter"/>
</dbReference>
<evidence type="ECO:0000256" key="7">
    <source>
        <dbReference type="SAM" id="Phobius"/>
    </source>
</evidence>
<keyword evidence="11" id="KW-1185">Reference proteome</keyword>
<dbReference type="Pfam" id="PF06011">
    <property type="entry name" value="TRP"/>
    <property type="match status" value="1"/>
</dbReference>
<organism evidence="10 11">
    <name type="scientific">Pneumocystis carinii (strain B80)</name>
    <name type="common">Rat pneumocystis pneumonia agent</name>
    <name type="synonym">Pneumocystis carinii f. sp. carinii</name>
    <dbReference type="NCBI Taxonomy" id="1408658"/>
    <lineage>
        <taxon>Eukaryota</taxon>
        <taxon>Fungi</taxon>
        <taxon>Dikarya</taxon>
        <taxon>Ascomycota</taxon>
        <taxon>Taphrinomycotina</taxon>
        <taxon>Pneumocystomycetes</taxon>
        <taxon>Pneumocystaceae</taxon>
        <taxon>Pneumocystis</taxon>
    </lineage>
</organism>
<accession>A0A0W4ZLV1</accession>
<feature type="transmembrane region" description="Helical" evidence="7">
    <location>
        <begin position="379"/>
        <end position="397"/>
    </location>
</feature>
<name>A0A0W4ZLV1_PNEC8</name>
<dbReference type="InterPro" id="IPR040241">
    <property type="entry name" value="TRP_Flc/Pkd2-like"/>
</dbReference>
<evidence type="ECO:0000256" key="1">
    <source>
        <dbReference type="ARBA" id="ARBA00004141"/>
    </source>
</evidence>
<feature type="transmembrane region" description="Helical" evidence="7">
    <location>
        <begin position="464"/>
        <end position="481"/>
    </location>
</feature>
<feature type="transmembrane region" description="Helical" evidence="7">
    <location>
        <begin position="168"/>
        <end position="187"/>
    </location>
</feature>
<feature type="chain" id="PRO_5006933833" description="ML-like domain-containing protein" evidence="8">
    <location>
        <begin position="24"/>
        <end position="773"/>
    </location>
</feature>
<evidence type="ECO:0000256" key="8">
    <source>
        <dbReference type="SAM" id="SignalP"/>
    </source>
</evidence>
<gene>
    <name evidence="10" type="ORF">T552_01312</name>
</gene>
<dbReference type="OrthoDB" id="5212126at2759"/>
<dbReference type="AlphaFoldDB" id="A0A0W4ZLV1"/>
<dbReference type="GO" id="GO:0016020">
    <property type="term" value="C:membrane"/>
    <property type="evidence" value="ECO:0007669"/>
    <property type="project" value="UniProtKB-SubCell"/>
</dbReference>
<dbReference type="EMBL" id="LFVZ01000005">
    <property type="protein sequence ID" value="KTW29357.1"/>
    <property type="molecule type" value="Genomic_DNA"/>
</dbReference>
<feature type="domain" description="ML-like" evidence="9">
    <location>
        <begin position="25"/>
        <end position="165"/>
    </location>
</feature>
<comment type="caution">
    <text evidence="10">The sequence shown here is derived from an EMBL/GenBank/DDBJ whole genome shotgun (WGS) entry which is preliminary data.</text>
</comment>
<feature type="transmembrane region" description="Helical" evidence="7">
    <location>
        <begin position="403"/>
        <end position="426"/>
    </location>
</feature>
<feature type="transmembrane region" description="Helical" evidence="7">
    <location>
        <begin position="199"/>
        <end position="221"/>
    </location>
</feature>
<dbReference type="VEuPathDB" id="FungiDB:T552_01312"/>
<evidence type="ECO:0000256" key="3">
    <source>
        <dbReference type="ARBA" id="ARBA00022692"/>
    </source>
</evidence>
<dbReference type="PANTHER" id="PTHR31145:SF2">
    <property type="entry name" value="FLAVIN CARRIER PROTEIN 2"/>
    <property type="match status" value="1"/>
</dbReference>
<dbReference type="Proteomes" id="UP000054454">
    <property type="component" value="Unassembled WGS sequence"/>
</dbReference>
<dbReference type="GO" id="GO:0055085">
    <property type="term" value="P:transmembrane transport"/>
    <property type="evidence" value="ECO:0007669"/>
    <property type="project" value="TreeGrafter"/>
</dbReference>
<keyword evidence="6 7" id="KW-0472">Membrane</keyword>
<dbReference type="InterPro" id="IPR010308">
    <property type="entry name" value="TRP_C"/>
</dbReference>
<reference evidence="11" key="1">
    <citation type="journal article" date="2016" name="Nat. Commun.">
        <title>Genome analysis of three Pneumocystis species reveals adaptation mechanisms to life exclusively in mammalian hosts.</title>
        <authorList>
            <person name="Ma L."/>
            <person name="Chen Z."/>
            <person name="Huang D.W."/>
            <person name="Kutty G."/>
            <person name="Ishihara M."/>
            <person name="Wang H."/>
            <person name="Abouelleil A."/>
            <person name="Bishop L."/>
            <person name="Davey E."/>
            <person name="Deng R."/>
            <person name="Deng X."/>
            <person name="Fan L."/>
            <person name="Fantoni G."/>
            <person name="Fitzgerald M."/>
            <person name="Gogineni E."/>
            <person name="Goldberg J.M."/>
            <person name="Handley G."/>
            <person name="Hu X."/>
            <person name="Huber C."/>
            <person name="Jiao X."/>
            <person name="Jones K."/>
            <person name="Levin J.Z."/>
            <person name="Liu Y."/>
            <person name="Macdonald P."/>
            <person name="Melnikov A."/>
            <person name="Raley C."/>
            <person name="Sassi M."/>
            <person name="Sherman B.T."/>
            <person name="Song X."/>
            <person name="Sykes S."/>
            <person name="Tran B."/>
            <person name="Walsh L."/>
            <person name="Xia Y."/>
            <person name="Yang J."/>
            <person name="Young S."/>
            <person name="Zeng Q."/>
            <person name="Zheng X."/>
            <person name="Stephens R."/>
            <person name="Nusbaum C."/>
            <person name="Birren B.W."/>
            <person name="Azadi P."/>
            <person name="Lempicki R.A."/>
            <person name="Cuomo C.A."/>
            <person name="Kovacs J.A."/>
        </authorList>
    </citation>
    <scope>NUCLEOTIDE SEQUENCE [LARGE SCALE GENOMIC DNA]</scope>
    <source>
        <strain evidence="11">B80</strain>
    </source>
</reference>
<keyword evidence="5 7" id="KW-1133">Transmembrane helix</keyword>
<evidence type="ECO:0000313" key="10">
    <source>
        <dbReference type="EMBL" id="KTW29357.1"/>
    </source>
</evidence>
<protein>
    <recommendedName>
        <fullName evidence="9">ML-like domain-containing protein</fullName>
    </recommendedName>
</protein>
<sequence length="773" mass="88467">MKFFVFGFILIFFWNGLISYVNAKRGIGTRSMSTCMENSGLIATVFRITYYPDLEKMVYRVDGMTSIEGEVIVNLIIMAYGIQVLNKTIDPCILKMPQLCYLQPGPLTQIEGESDIPVDISSHIPGVVYAIPDIDVYVKVMIYSKYSGELKACVQVTMTNMMTVNVKTVGWISGLIALSALIVSAIAWENGNSNTAHHIATNAFALFSYFQGQAMFGMMSAKMPPIVRAWTQNFQWTMGIINLGFMQKIFTWYIKSTGGLPSYLHSSSLEHSIIIEKRNFYPEKRNFYLEKRAANGFDDTKYIFRGIHRVAYSEQIETTNLFMTSFSFFLIMVFTMLLGFTLFRVFIHYSPKIQWLRNDRFFGFKNEWKDLLKGTMYRLLLIGYPQLSLLCTWELISRDSVGAMIYAIILLIMVTGLLSYAAYWVIVLARRSLKFHKTAAYILYSDSGILTKWGSLYIQFSASAYYFIVPLLLFILLRSFFIALCQGNSLVQAIGYFIIELVYFFLIVYIRPFLDKKTNIFSITVASIDLLNSIFILIFANESRIYSIVVAVFGIIFFIINCIFALVLLVLLIIVSIYALVSENPDILHEQMEDDRSEFIKSKTNFSNVDLNLPNENNGSYKEMSAKNYGLPSYERSYPLTNKVDNINSNESGNYLSSYDLVANYISQNPSVAAPPPPFKSSMRSSNDSLFKDLQSNKDNMDSEYAPYRELNMDSSMPNDRQFSNIQRSQYIPDQNSRTTLFSDLQSRQYIPGAPKKTRNYGLYYNTYTSRAI</sequence>
<dbReference type="SMART" id="SM01320">
    <property type="entry name" value="TRP_N"/>
    <property type="match status" value="1"/>
</dbReference>
<dbReference type="InterPro" id="IPR032800">
    <property type="entry name" value="TRP_N"/>
</dbReference>
<evidence type="ECO:0000259" key="9">
    <source>
        <dbReference type="SMART" id="SM01320"/>
    </source>
</evidence>
<proteinExistence type="inferred from homology"/>
<feature type="signal peptide" evidence="8">
    <location>
        <begin position="1"/>
        <end position="23"/>
    </location>
</feature>
<keyword evidence="3 7" id="KW-0812">Transmembrane</keyword>
<dbReference type="Pfam" id="PF14558">
    <property type="entry name" value="TRP_N"/>
    <property type="match status" value="1"/>
</dbReference>
<comment type="similarity">
    <text evidence="2">Belongs to the transient receptor potential (TRP) ion channel family.</text>
</comment>
<evidence type="ECO:0000256" key="5">
    <source>
        <dbReference type="ARBA" id="ARBA00022989"/>
    </source>
</evidence>
<feature type="transmembrane region" description="Helical" evidence="7">
    <location>
        <begin position="493"/>
        <end position="514"/>
    </location>
</feature>
<evidence type="ECO:0000256" key="6">
    <source>
        <dbReference type="ARBA" id="ARBA00023136"/>
    </source>
</evidence>
<feature type="transmembrane region" description="Helical" evidence="7">
    <location>
        <begin position="520"/>
        <end position="541"/>
    </location>
</feature>
<dbReference type="PANTHER" id="PTHR31145">
    <property type="entry name" value="INTEGRAL MEMBRANE PROTEIN (AFU_ORTHOLOGUE AFUA_7G01610)"/>
    <property type="match status" value="1"/>
</dbReference>
<evidence type="ECO:0000313" key="11">
    <source>
        <dbReference type="Proteomes" id="UP000054454"/>
    </source>
</evidence>
<comment type="subcellular location">
    <subcellularLocation>
        <location evidence="1">Membrane</location>
        <topology evidence="1">Multi-pass membrane protein</topology>
    </subcellularLocation>
</comment>
<feature type="transmembrane region" description="Helical" evidence="7">
    <location>
        <begin position="548"/>
        <end position="581"/>
    </location>
</feature>
<dbReference type="GeneID" id="28936102"/>
<evidence type="ECO:0000256" key="4">
    <source>
        <dbReference type="ARBA" id="ARBA00022729"/>
    </source>
</evidence>
<feature type="transmembrane region" description="Helical" evidence="7">
    <location>
        <begin position="326"/>
        <end position="347"/>
    </location>
</feature>
<evidence type="ECO:0000256" key="2">
    <source>
        <dbReference type="ARBA" id="ARBA00010642"/>
    </source>
</evidence>
<keyword evidence="4 8" id="KW-0732">Signal</keyword>